<organism evidence="1 2">
    <name type="scientific">Trichocladium antarcticum</name>
    <dbReference type="NCBI Taxonomy" id="1450529"/>
    <lineage>
        <taxon>Eukaryota</taxon>
        <taxon>Fungi</taxon>
        <taxon>Dikarya</taxon>
        <taxon>Ascomycota</taxon>
        <taxon>Pezizomycotina</taxon>
        <taxon>Sordariomycetes</taxon>
        <taxon>Sordariomycetidae</taxon>
        <taxon>Sordariales</taxon>
        <taxon>Chaetomiaceae</taxon>
        <taxon>Trichocladium</taxon>
    </lineage>
</organism>
<gene>
    <name evidence="1" type="ORF">BT67DRAFT_34415</name>
</gene>
<name>A0AAN6ZCD8_9PEZI</name>
<proteinExistence type="predicted"/>
<evidence type="ECO:0000313" key="2">
    <source>
        <dbReference type="Proteomes" id="UP001304895"/>
    </source>
</evidence>
<dbReference type="Proteomes" id="UP001304895">
    <property type="component" value="Unassembled WGS sequence"/>
</dbReference>
<accession>A0AAN6ZCD8</accession>
<dbReference type="EMBL" id="MU853410">
    <property type="protein sequence ID" value="KAK4133895.1"/>
    <property type="molecule type" value="Genomic_DNA"/>
</dbReference>
<keyword evidence="2" id="KW-1185">Reference proteome</keyword>
<dbReference type="AlphaFoldDB" id="A0AAN6ZCD8"/>
<comment type="caution">
    <text evidence="1">The sequence shown here is derived from an EMBL/GenBank/DDBJ whole genome shotgun (WGS) entry which is preliminary data.</text>
</comment>
<evidence type="ECO:0000313" key="1">
    <source>
        <dbReference type="EMBL" id="KAK4133895.1"/>
    </source>
</evidence>
<sequence length="164" mass="17838">MAVHRLAHSQGDMIRPVCASACKQLYIDLRSDTPSANARRPCENTCNCRSTLIASLNKTGLLIPGHHNPQYLSVSDKVVPNHPIISFVSGLAPASKGVKGARYRPTYSVLSCPSLLRGVCKEKEIGRMVFPIEARIIVFTPLGGAGRAWQSLMICYASDDRVAM</sequence>
<protein>
    <submittedName>
        <fullName evidence="1">Uncharacterized protein</fullName>
    </submittedName>
</protein>
<reference evidence="1" key="2">
    <citation type="submission" date="2023-05" db="EMBL/GenBank/DDBJ databases">
        <authorList>
            <consortium name="Lawrence Berkeley National Laboratory"/>
            <person name="Steindorff A."/>
            <person name="Hensen N."/>
            <person name="Bonometti L."/>
            <person name="Westerberg I."/>
            <person name="Brannstrom I.O."/>
            <person name="Guillou S."/>
            <person name="Cros-Aarteil S."/>
            <person name="Calhoun S."/>
            <person name="Haridas S."/>
            <person name="Kuo A."/>
            <person name="Mondo S."/>
            <person name="Pangilinan J."/>
            <person name="Riley R."/>
            <person name="Labutti K."/>
            <person name="Andreopoulos B."/>
            <person name="Lipzen A."/>
            <person name="Chen C."/>
            <person name="Yanf M."/>
            <person name="Daum C."/>
            <person name="Ng V."/>
            <person name="Clum A."/>
            <person name="Ohm R."/>
            <person name="Martin F."/>
            <person name="Silar P."/>
            <person name="Natvig D."/>
            <person name="Lalanne C."/>
            <person name="Gautier V."/>
            <person name="Ament-Velasquez S.L."/>
            <person name="Kruys A."/>
            <person name="Hutchinson M.I."/>
            <person name="Powell A.J."/>
            <person name="Barry K."/>
            <person name="Miller A.N."/>
            <person name="Grigoriev I.V."/>
            <person name="Debuchy R."/>
            <person name="Gladieux P."/>
            <person name="Thoren M.H."/>
            <person name="Johannesson H."/>
        </authorList>
    </citation>
    <scope>NUCLEOTIDE SEQUENCE</scope>
    <source>
        <strain evidence="1">CBS 123565</strain>
    </source>
</reference>
<reference evidence="1" key="1">
    <citation type="journal article" date="2023" name="Mol. Phylogenet. Evol.">
        <title>Genome-scale phylogeny and comparative genomics of the fungal order Sordariales.</title>
        <authorList>
            <person name="Hensen N."/>
            <person name="Bonometti L."/>
            <person name="Westerberg I."/>
            <person name="Brannstrom I.O."/>
            <person name="Guillou S."/>
            <person name="Cros-Aarteil S."/>
            <person name="Calhoun S."/>
            <person name="Haridas S."/>
            <person name="Kuo A."/>
            <person name="Mondo S."/>
            <person name="Pangilinan J."/>
            <person name="Riley R."/>
            <person name="LaButti K."/>
            <person name="Andreopoulos B."/>
            <person name="Lipzen A."/>
            <person name="Chen C."/>
            <person name="Yan M."/>
            <person name="Daum C."/>
            <person name="Ng V."/>
            <person name="Clum A."/>
            <person name="Steindorff A."/>
            <person name="Ohm R.A."/>
            <person name="Martin F."/>
            <person name="Silar P."/>
            <person name="Natvig D.O."/>
            <person name="Lalanne C."/>
            <person name="Gautier V."/>
            <person name="Ament-Velasquez S.L."/>
            <person name="Kruys A."/>
            <person name="Hutchinson M.I."/>
            <person name="Powell A.J."/>
            <person name="Barry K."/>
            <person name="Miller A.N."/>
            <person name="Grigoriev I.V."/>
            <person name="Debuchy R."/>
            <person name="Gladieux P."/>
            <person name="Hiltunen Thoren M."/>
            <person name="Johannesson H."/>
        </authorList>
    </citation>
    <scope>NUCLEOTIDE SEQUENCE</scope>
    <source>
        <strain evidence="1">CBS 123565</strain>
    </source>
</reference>